<dbReference type="InterPro" id="IPR020846">
    <property type="entry name" value="MFS_dom"/>
</dbReference>
<protein>
    <recommendedName>
        <fullName evidence="9">Major facilitator superfamily (MFS) profile domain-containing protein</fullName>
    </recommendedName>
</protein>
<dbReference type="GO" id="GO:0016020">
    <property type="term" value="C:membrane"/>
    <property type="evidence" value="ECO:0007669"/>
    <property type="project" value="UniProtKB-SubCell"/>
</dbReference>
<dbReference type="GO" id="GO:0015149">
    <property type="term" value="F:hexose transmembrane transporter activity"/>
    <property type="evidence" value="ECO:0007669"/>
    <property type="project" value="TreeGrafter"/>
</dbReference>
<evidence type="ECO:0000313" key="10">
    <source>
        <dbReference type="EMBL" id="CAL1546765.1"/>
    </source>
</evidence>
<feature type="transmembrane region" description="Helical" evidence="8">
    <location>
        <begin position="216"/>
        <end position="237"/>
    </location>
</feature>
<evidence type="ECO:0000313" key="11">
    <source>
        <dbReference type="Proteomes" id="UP001497497"/>
    </source>
</evidence>
<evidence type="ECO:0000256" key="5">
    <source>
        <dbReference type="ARBA" id="ARBA00023136"/>
    </source>
</evidence>
<dbReference type="SUPFAM" id="SSF103473">
    <property type="entry name" value="MFS general substrate transporter"/>
    <property type="match status" value="1"/>
</dbReference>
<evidence type="ECO:0000256" key="4">
    <source>
        <dbReference type="ARBA" id="ARBA00022989"/>
    </source>
</evidence>
<feature type="transmembrane region" description="Helical" evidence="8">
    <location>
        <begin position="464"/>
        <end position="484"/>
    </location>
</feature>
<keyword evidence="5 8" id="KW-0472">Membrane</keyword>
<sequence>MSNRSYSFEAKHMDGKSEGHQQDKDIPLEDDSTPTNGWTFKYILIMFSAYLTIPGISYTISSLNAPTDLIKEFMNQTQYERDGTWMDQDKVDSLFGLLVALIGLGSAAGSMTASQLADCIGRKHAILVASLSGIVGVVLMALCRVTKSYEILLVGRVITGVTLGWGYTIAPAYAVEMSQPSMRGSVALINQLFQSFSFVIAQVMGYMELLGNDEHWHLLLGFPVIFFGLQLIIFPFCPESPRYLLMKKNDIAGATKALQTIRNKKDVSKDIALLHSELKDSATDAEVSVLQLFKSKILRRPLIIAIVMGLQQNWCGQNGILFFSTQLFKSTGLSERNARYATSGTGTTFFVFNLIAVLLLSRFGRKTLFQFGVVGMAVCSGTVALTMVFQEQVEALKYVNIVVSLMIIAFYSLGPICVFWVMLSELFPHSARGTGFSIAILCAMLGFFSHCYIFPLLLSKLDSYTFFVFCGIDLLMAIFVYFYVPETKNKTFAEIAKSWAPMESFDNPLTLSTSYNQEIIVKGTDSTVFSADETHEENKKF</sequence>
<dbReference type="InterPro" id="IPR005828">
    <property type="entry name" value="MFS_sugar_transport-like"/>
</dbReference>
<comment type="subcellular location">
    <subcellularLocation>
        <location evidence="1">Membrane</location>
        <topology evidence="1">Multi-pass membrane protein</topology>
    </subcellularLocation>
</comment>
<evidence type="ECO:0000256" key="8">
    <source>
        <dbReference type="SAM" id="Phobius"/>
    </source>
</evidence>
<dbReference type="Proteomes" id="UP001497497">
    <property type="component" value="Unassembled WGS sequence"/>
</dbReference>
<dbReference type="PRINTS" id="PR00171">
    <property type="entry name" value="SUGRTRNSPORT"/>
</dbReference>
<evidence type="ECO:0000256" key="2">
    <source>
        <dbReference type="ARBA" id="ARBA00022448"/>
    </source>
</evidence>
<comment type="caution">
    <text evidence="10">The sequence shown here is derived from an EMBL/GenBank/DDBJ whole genome shotgun (WGS) entry which is preliminary data.</text>
</comment>
<evidence type="ECO:0000259" key="9">
    <source>
        <dbReference type="PROSITE" id="PS50850"/>
    </source>
</evidence>
<feature type="transmembrane region" description="Helical" evidence="8">
    <location>
        <begin position="125"/>
        <end position="147"/>
    </location>
</feature>
<comment type="similarity">
    <text evidence="6">Belongs to the major facilitator superfamily. Sugar transporter (TC 2.A.1.1) family.</text>
</comment>
<dbReference type="InterPro" id="IPR036259">
    <property type="entry name" value="MFS_trans_sf"/>
</dbReference>
<dbReference type="PANTHER" id="PTHR23503:SF8">
    <property type="entry name" value="FACILITATED GLUCOSE TRANSPORTER PROTEIN 1"/>
    <property type="match status" value="1"/>
</dbReference>
<dbReference type="EMBL" id="CAXITT010000853">
    <property type="protein sequence ID" value="CAL1546765.1"/>
    <property type="molecule type" value="Genomic_DNA"/>
</dbReference>
<dbReference type="PROSITE" id="PS50850">
    <property type="entry name" value="MFS"/>
    <property type="match status" value="1"/>
</dbReference>
<keyword evidence="11" id="KW-1185">Reference proteome</keyword>
<feature type="transmembrane region" description="Helical" evidence="8">
    <location>
        <begin position="94"/>
        <end position="113"/>
    </location>
</feature>
<evidence type="ECO:0000256" key="7">
    <source>
        <dbReference type="SAM" id="MobiDB-lite"/>
    </source>
</evidence>
<accession>A0AAV2ILP1</accession>
<dbReference type="Pfam" id="PF00083">
    <property type="entry name" value="Sugar_tr"/>
    <property type="match status" value="1"/>
</dbReference>
<dbReference type="AlphaFoldDB" id="A0AAV2ILP1"/>
<evidence type="ECO:0000256" key="1">
    <source>
        <dbReference type="ARBA" id="ARBA00004141"/>
    </source>
</evidence>
<feature type="region of interest" description="Disordered" evidence="7">
    <location>
        <begin position="1"/>
        <end position="31"/>
    </location>
</feature>
<reference evidence="10 11" key="1">
    <citation type="submission" date="2024-04" db="EMBL/GenBank/DDBJ databases">
        <authorList>
            <consortium name="Genoscope - CEA"/>
            <person name="William W."/>
        </authorList>
    </citation>
    <scope>NUCLEOTIDE SEQUENCE [LARGE SCALE GENOMIC DNA]</scope>
</reference>
<gene>
    <name evidence="10" type="ORF">GSLYS_00020142001</name>
</gene>
<dbReference type="PANTHER" id="PTHR23503">
    <property type="entry name" value="SOLUTE CARRIER FAMILY 2"/>
    <property type="match status" value="1"/>
</dbReference>
<feature type="transmembrane region" description="Helical" evidence="8">
    <location>
        <begin position="435"/>
        <end position="458"/>
    </location>
</feature>
<dbReference type="InterPro" id="IPR005829">
    <property type="entry name" value="Sugar_transporter_CS"/>
</dbReference>
<feature type="compositionally biased region" description="Basic and acidic residues" evidence="7">
    <location>
        <begin position="9"/>
        <end position="27"/>
    </location>
</feature>
<keyword evidence="3 8" id="KW-0812">Transmembrane</keyword>
<dbReference type="PROSITE" id="PS00216">
    <property type="entry name" value="SUGAR_TRANSPORT_1"/>
    <property type="match status" value="1"/>
</dbReference>
<dbReference type="NCBIfam" id="TIGR00879">
    <property type="entry name" value="SP"/>
    <property type="match status" value="1"/>
</dbReference>
<organism evidence="10 11">
    <name type="scientific">Lymnaea stagnalis</name>
    <name type="common">Great pond snail</name>
    <name type="synonym">Helix stagnalis</name>
    <dbReference type="NCBI Taxonomy" id="6523"/>
    <lineage>
        <taxon>Eukaryota</taxon>
        <taxon>Metazoa</taxon>
        <taxon>Spiralia</taxon>
        <taxon>Lophotrochozoa</taxon>
        <taxon>Mollusca</taxon>
        <taxon>Gastropoda</taxon>
        <taxon>Heterobranchia</taxon>
        <taxon>Euthyneura</taxon>
        <taxon>Panpulmonata</taxon>
        <taxon>Hygrophila</taxon>
        <taxon>Lymnaeoidea</taxon>
        <taxon>Lymnaeidae</taxon>
        <taxon>Lymnaea</taxon>
    </lineage>
</organism>
<feature type="transmembrane region" description="Helical" evidence="8">
    <location>
        <begin position="368"/>
        <end position="389"/>
    </location>
</feature>
<name>A0AAV2ILP1_LYMST</name>
<dbReference type="PROSITE" id="PS00217">
    <property type="entry name" value="SUGAR_TRANSPORT_2"/>
    <property type="match status" value="1"/>
</dbReference>
<feature type="transmembrane region" description="Helical" evidence="8">
    <location>
        <begin position="153"/>
        <end position="174"/>
    </location>
</feature>
<proteinExistence type="inferred from homology"/>
<feature type="transmembrane region" description="Helical" evidence="8">
    <location>
        <begin position="401"/>
        <end position="423"/>
    </location>
</feature>
<keyword evidence="4 8" id="KW-1133">Transmembrane helix</keyword>
<evidence type="ECO:0000256" key="6">
    <source>
        <dbReference type="RuleBase" id="RU003346"/>
    </source>
</evidence>
<feature type="transmembrane region" description="Helical" evidence="8">
    <location>
        <begin position="302"/>
        <end position="328"/>
    </location>
</feature>
<feature type="domain" description="Major facilitator superfamily (MFS) profile" evidence="9">
    <location>
        <begin position="43"/>
        <end position="488"/>
    </location>
</feature>
<dbReference type="InterPro" id="IPR045263">
    <property type="entry name" value="GLUT"/>
</dbReference>
<evidence type="ECO:0000256" key="3">
    <source>
        <dbReference type="ARBA" id="ARBA00022692"/>
    </source>
</evidence>
<dbReference type="Gene3D" id="1.20.1250.20">
    <property type="entry name" value="MFS general substrate transporter like domains"/>
    <property type="match status" value="1"/>
</dbReference>
<keyword evidence="2 6" id="KW-0813">Transport</keyword>
<feature type="transmembrane region" description="Helical" evidence="8">
    <location>
        <begin position="42"/>
        <end position="60"/>
    </location>
</feature>
<dbReference type="InterPro" id="IPR003663">
    <property type="entry name" value="Sugar/inositol_transpt"/>
</dbReference>
<feature type="transmembrane region" description="Helical" evidence="8">
    <location>
        <begin position="340"/>
        <end position="361"/>
    </location>
</feature>